<dbReference type="Pfam" id="PF07690">
    <property type="entry name" value="MFS_1"/>
    <property type="match status" value="1"/>
</dbReference>
<evidence type="ECO:0008006" key="9">
    <source>
        <dbReference type="Google" id="ProtNLM"/>
    </source>
</evidence>
<evidence type="ECO:0000313" key="7">
    <source>
        <dbReference type="EMBL" id="KAJ9640129.1"/>
    </source>
</evidence>
<dbReference type="AlphaFoldDB" id="A0AA39D0N2"/>
<dbReference type="Proteomes" id="UP001172681">
    <property type="component" value="Unassembled WGS sequence"/>
</dbReference>
<dbReference type="GO" id="GO:0016020">
    <property type="term" value="C:membrane"/>
    <property type="evidence" value="ECO:0007669"/>
    <property type="project" value="UniProtKB-SubCell"/>
</dbReference>
<evidence type="ECO:0000256" key="2">
    <source>
        <dbReference type="ARBA" id="ARBA00022448"/>
    </source>
</evidence>
<feature type="transmembrane region" description="Helical" evidence="6">
    <location>
        <begin position="338"/>
        <end position="359"/>
    </location>
</feature>
<dbReference type="PANTHER" id="PTHR43791:SF47">
    <property type="entry name" value="MAJOR FACILITATOR SUPERFAMILY (MFS) PROFILE DOMAIN-CONTAINING PROTEIN-RELATED"/>
    <property type="match status" value="1"/>
</dbReference>
<feature type="transmembrane region" description="Helical" evidence="6">
    <location>
        <begin position="203"/>
        <end position="220"/>
    </location>
</feature>
<keyword evidence="5 6" id="KW-0472">Membrane</keyword>
<dbReference type="InterPro" id="IPR011701">
    <property type="entry name" value="MFS"/>
</dbReference>
<accession>A0AA39D0N2</accession>
<evidence type="ECO:0000256" key="6">
    <source>
        <dbReference type="SAM" id="Phobius"/>
    </source>
</evidence>
<evidence type="ECO:0000256" key="1">
    <source>
        <dbReference type="ARBA" id="ARBA00004141"/>
    </source>
</evidence>
<feature type="transmembrane region" description="Helical" evidence="6">
    <location>
        <begin position="132"/>
        <end position="152"/>
    </location>
</feature>
<gene>
    <name evidence="7" type="ORF">H2204_003354</name>
</gene>
<dbReference type="InterPro" id="IPR036259">
    <property type="entry name" value="MFS_trans_sf"/>
</dbReference>
<feature type="transmembrane region" description="Helical" evidence="6">
    <location>
        <begin position="279"/>
        <end position="298"/>
    </location>
</feature>
<keyword evidence="2" id="KW-0813">Transport</keyword>
<keyword evidence="4 6" id="KW-1133">Transmembrane helix</keyword>
<feature type="transmembrane region" description="Helical" evidence="6">
    <location>
        <begin position="304"/>
        <end position="326"/>
    </location>
</feature>
<name>A0AA39D0N2_9EURO</name>
<feature type="transmembrane region" description="Helical" evidence="6">
    <location>
        <begin position="245"/>
        <end position="267"/>
    </location>
</feature>
<evidence type="ECO:0000256" key="5">
    <source>
        <dbReference type="ARBA" id="ARBA00023136"/>
    </source>
</evidence>
<evidence type="ECO:0000256" key="3">
    <source>
        <dbReference type="ARBA" id="ARBA00022692"/>
    </source>
</evidence>
<reference evidence="7" key="1">
    <citation type="submission" date="2022-10" db="EMBL/GenBank/DDBJ databases">
        <title>Culturing micro-colonial fungi from biological soil crusts in the Mojave desert and describing Neophaeococcomyces mojavensis, and introducing the new genera and species Taxawa tesnikishii.</title>
        <authorList>
            <person name="Kurbessoian T."/>
            <person name="Stajich J.E."/>
        </authorList>
    </citation>
    <scope>NUCLEOTIDE SEQUENCE</scope>
    <source>
        <strain evidence="7">TK_35</strain>
    </source>
</reference>
<comment type="subcellular location">
    <subcellularLocation>
        <location evidence="1">Membrane</location>
        <topology evidence="1">Multi-pass membrane protein</topology>
    </subcellularLocation>
</comment>
<dbReference type="EMBL" id="JAPDRN010000015">
    <property type="protein sequence ID" value="KAJ9640129.1"/>
    <property type="molecule type" value="Genomic_DNA"/>
</dbReference>
<comment type="caution">
    <text evidence="7">The sequence shown here is derived from an EMBL/GenBank/DDBJ whole genome shotgun (WGS) entry which is preliminary data.</text>
</comment>
<sequence length="416" mass="45430">MEADRSQTISNSPKPGTVALEVESAESIRPLALDAVDDISDKEWRRIVHKIDRRLITATGLMMAVSLMDRTNLGSAMIAGMSKDLGMSIGNRYKRFAAFYLISCVGSSLSGVLAAGFMNMGGVGGLAPWRYVFIWEGVLTILIGLIGAYLIVDFPQAALNSRSFLTPDELGHVIRKLEQDRGEVDEIKFSWSAYLRSGLDPKVWAFGLIFILLTGLTVTSDRSTTIVSYSIAFFMPIIINDRMDVGIVGAQALGTPPYIFAGIYMCVQGWLADKHRQRSVFLIWNSIQSIVGLCILSYTSTAGVQYFGIFLVASASNANVPAVMAYQSNNIRGTWKRAFCSASLITLGGTGGIIGSLVYRAEDAPRYLPGIWASMGFCGFTIVLVGILSLHFWTLNRKADREGVAIEGMIGFRYTL</sequence>
<dbReference type="SUPFAM" id="SSF103473">
    <property type="entry name" value="MFS general substrate transporter"/>
    <property type="match status" value="1"/>
</dbReference>
<evidence type="ECO:0000256" key="4">
    <source>
        <dbReference type="ARBA" id="ARBA00022989"/>
    </source>
</evidence>
<dbReference type="GO" id="GO:0022857">
    <property type="term" value="F:transmembrane transporter activity"/>
    <property type="evidence" value="ECO:0007669"/>
    <property type="project" value="InterPro"/>
</dbReference>
<feature type="transmembrane region" description="Helical" evidence="6">
    <location>
        <begin position="371"/>
        <end position="393"/>
    </location>
</feature>
<proteinExistence type="predicted"/>
<dbReference type="PANTHER" id="PTHR43791">
    <property type="entry name" value="PERMEASE-RELATED"/>
    <property type="match status" value="1"/>
</dbReference>
<evidence type="ECO:0000313" key="8">
    <source>
        <dbReference type="Proteomes" id="UP001172681"/>
    </source>
</evidence>
<keyword evidence="8" id="KW-1185">Reference proteome</keyword>
<organism evidence="7 8">
    <name type="scientific">Knufia peltigerae</name>
    <dbReference type="NCBI Taxonomy" id="1002370"/>
    <lineage>
        <taxon>Eukaryota</taxon>
        <taxon>Fungi</taxon>
        <taxon>Dikarya</taxon>
        <taxon>Ascomycota</taxon>
        <taxon>Pezizomycotina</taxon>
        <taxon>Eurotiomycetes</taxon>
        <taxon>Chaetothyriomycetidae</taxon>
        <taxon>Chaetothyriales</taxon>
        <taxon>Trichomeriaceae</taxon>
        <taxon>Knufia</taxon>
    </lineage>
</organism>
<dbReference type="Gene3D" id="1.20.1250.20">
    <property type="entry name" value="MFS general substrate transporter like domains"/>
    <property type="match status" value="1"/>
</dbReference>
<keyword evidence="3 6" id="KW-0812">Transmembrane</keyword>
<protein>
    <recommendedName>
        <fullName evidence="9">Major facilitator superfamily (MFS) profile domain-containing protein</fullName>
    </recommendedName>
</protein>
<feature type="transmembrane region" description="Helical" evidence="6">
    <location>
        <begin position="97"/>
        <end position="120"/>
    </location>
</feature>